<keyword evidence="7" id="KW-1185">Reference proteome</keyword>
<accession>A0ABS7R0T0</accession>
<dbReference type="SMART" id="SM00304">
    <property type="entry name" value="HAMP"/>
    <property type="match status" value="2"/>
</dbReference>
<feature type="transmembrane region" description="Helical" evidence="4">
    <location>
        <begin position="741"/>
        <end position="765"/>
    </location>
</feature>
<organism evidence="6 7">
    <name type="scientific">Streptantibioticus parmotrematis</name>
    <dbReference type="NCBI Taxonomy" id="2873249"/>
    <lineage>
        <taxon>Bacteria</taxon>
        <taxon>Bacillati</taxon>
        <taxon>Actinomycetota</taxon>
        <taxon>Actinomycetes</taxon>
        <taxon>Kitasatosporales</taxon>
        <taxon>Streptomycetaceae</taxon>
        <taxon>Streptantibioticus</taxon>
    </lineage>
</organism>
<dbReference type="Gene3D" id="6.10.340.10">
    <property type="match status" value="1"/>
</dbReference>
<dbReference type="PANTHER" id="PTHR32089">
    <property type="entry name" value="METHYL-ACCEPTING CHEMOTAXIS PROTEIN MCPB"/>
    <property type="match status" value="1"/>
</dbReference>
<dbReference type="EMBL" id="JAINVZ010000034">
    <property type="protein sequence ID" value="MBY8889078.1"/>
    <property type="molecule type" value="Genomic_DNA"/>
</dbReference>
<dbReference type="Pfam" id="PF00672">
    <property type="entry name" value="HAMP"/>
    <property type="match status" value="1"/>
</dbReference>
<dbReference type="PANTHER" id="PTHR32089:SF112">
    <property type="entry name" value="LYSOZYME-LIKE PROTEIN-RELATED"/>
    <property type="match status" value="1"/>
</dbReference>
<evidence type="ECO:0000256" key="2">
    <source>
        <dbReference type="ARBA" id="ARBA00022989"/>
    </source>
</evidence>
<keyword evidence="4" id="KW-0472">Membrane</keyword>
<proteinExistence type="predicted"/>
<feature type="region of interest" description="Disordered" evidence="3">
    <location>
        <begin position="258"/>
        <end position="279"/>
    </location>
</feature>
<dbReference type="RefSeq" id="WP_222982096.1">
    <property type="nucleotide sequence ID" value="NZ_JAINVZ010000034.1"/>
</dbReference>
<evidence type="ECO:0000259" key="5">
    <source>
        <dbReference type="PROSITE" id="PS50885"/>
    </source>
</evidence>
<comment type="caution">
    <text evidence="6">The sequence shown here is derived from an EMBL/GenBank/DDBJ whole genome shotgun (WGS) entry which is preliminary data.</text>
</comment>
<keyword evidence="2 4" id="KW-1133">Transmembrane helix</keyword>
<feature type="region of interest" description="Disordered" evidence="3">
    <location>
        <begin position="1"/>
        <end position="21"/>
    </location>
</feature>
<protein>
    <submittedName>
        <fullName evidence="6">Cache and HAMP domain-containing protein</fullName>
    </submittedName>
</protein>
<name>A0ABS7R0T0_9ACTN</name>
<reference evidence="6 7" key="1">
    <citation type="submission" date="2021-08" db="EMBL/GenBank/DDBJ databases">
        <title>Streptomyces sp. PTM05 isolated from lichen.</title>
        <authorList>
            <person name="Somphong A."/>
            <person name="Phongsopitanun W."/>
            <person name="Tanasupawat S."/>
        </authorList>
    </citation>
    <scope>NUCLEOTIDE SEQUENCE [LARGE SCALE GENOMIC DNA]</scope>
    <source>
        <strain evidence="6 7">Ptm05</strain>
    </source>
</reference>
<evidence type="ECO:0000256" key="3">
    <source>
        <dbReference type="SAM" id="MobiDB-lite"/>
    </source>
</evidence>
<feature type="domain" description="HAMP" evidence="5">
    <location>
        <begin position="763"/>
        <end position="815"/>
    </location>
</feature>
<dbReference type="PROSITE" id="PS50885">
    <property type="entry name" value="HAMP"/>
    <property type="match status" value="1"/>
</dbReference>
<dbReference type="Proteomes" id="UP001198565">
    <property type="component" value="Unassembled WGS sequence"/>
</dbReference>
<sequence length="829" mass="86042">MNRRATTPSPRPSRRHRTRLRADMPLLGGVRPPVAALLCLLLAVSGATALAIGTVRPRAVPQALPDAERQIAADAAASTRADIEARAGELRYTASAYTPATGTAPAASLTAVPPKDPSVRGVALFDLRTGGRLAARGESLPLAPSDVRGVPEREGRTIAPRVVRAGTGLRLLLFARVTLTPPGDQDDQGQVLNGLAPAHRKWLLAVSEALTAPPVHGPTRGVQLLTRDGTVLARTDAPQETPAFPTPAHPAAVVSVRSPHPPTAVSARSPHPTPVVSVRSPLPARESSALATRAVAAASASAAPGPASGALLGDTHGDRRTIAGWASVDGVGGGKDASGPGLVVLTTSSTATATEHHVRHLRCALVAGVLLALVALLVTALLVFGLQRPLIGLHVTARRLARGAAGGPQAREGDLAVPVPLPRFGEPRRIARALESLRLQLLGGSAPSEPAPARIPVGTRLVVVVAAVLVAAWSVPMLCVVNRADPRTAVPTAVVGDQRDRTMAAADRVRRYLDRSQTDLAAAASALAGGDVTRRTAVLKRVLAEHTEYRSVYVLDGTGRILTRRGAKPLRTLVHAPTGNGVTLVNASGRIPAIAAYARTGNPPRPHGRAAVEAARGAPAVLFAEIDVSVLDAMLERPGLGHVWLTDEHHRVLAASVGFRAFQRLPGHDLARLAARKGDFATLPGAARSALIDTRGATADGASVAAAVPLAQAGPTTALGWQVVSAEQASALRLGAFAVQWHTMLTGLLAIAVGAVCLGWTHLVVVRPLRALTATAERLAAGDRRSVIYPANHDEIGSVTRALELVRQALVTRDRATDPQSRTVPAETH</sequence>
<evidence type="ECO:0000256" key="4">
    <source>
        <dbReference type="SAM" id="Phobius"/>
    </source>
</evidence>
<dbReference type="InterPro" id="IPR003660">
    <property type="entry name" value="HAMP_dom"/>
</dbReference>
<dbReference type="SUPFAM" id="SSF158472">
    <property type="entry name" value="HAMP domain-like"/>
    <property type="match status" value="1"/>
</dbReference>
<keyword evidence="1 4" id="KW-0812">Transmembrane</keyword>
<evidence type="ECO:0000313" key="7">
    <source>
        <dbReference type="Proteomes" id="UP001198565"/>
    </source>
</evidence>
<dbReference type="CDD" id="cd06225">
    <property type="entry name" value="HAMP"/>
    <property type="match status" value="1"/>
</dbReference>
<feature type="transmembrane region" description="Helical" evidence="4">
    <location>
        <begin position="364"/>
        <end position="384"/>
    </location>
</feature>
<evidence type="ECO:0000256" key="1">
    <source>
        <dbReference type="ARBA" id="ARBA00022692"/>
    </source>
</evidence>
<evidence type="ECO:0000313" key="6">
    <source>
        <dbReference type="EMBL" id="MBY8889078.1"/>
    </source>
</evidence>
<gene>
    <name evidence="6" type="ORF">K7472_30165</name>
</gene>